<evidence type="ECO:0000256" key="1">
    <source>
        <dbReference type="ARBA" id="ARBA00004141"/>
    </source>
</evidence>
<evidence type="ECO:0000256" key="3">
    <source>
        <dbReference type="ARBA" id="ARBA00022989"/>
    </source>
</evidence>
<dbReference type="EMBL" id="QNBC01000105">
    <property type="protein sequence ID" value="RKX65182.1"/>
    <property type="molecule type" value="Genomic_DNA"/>
</dbReference>
<feature type="transmembrane region" description="Helical" evidence="5">
    <location>
        <begin position="96"/>
        <end position="122"/>
    </location>
</feature>
<feature type="transmembrane region" description="Helical" evidence="5">
    <location>
        <begin position="143"/>
        <end position="163"/>
    </location>
</feature>
<comment type="subcellular location">
    <subcellularLocation>
        <location evidence="1">Membrane</location>
        <topology evidence="1">Multi-pass membrane protein</topology>
    </subcellularLocation>
</comment>
<dbReference type="AlphaFoldDB" id="A0A660S5W6"/>
<evidence type="ECO:0000256" key="4">
    <source>
        <dbReference type="ARBA" id="ARBA00023136"/>
    </source>
</evidence>
<gene>
    <name evidence="6" type="ORF">DRP44_06875</name>
</gene>
<keyword evidence="3 5" id="KW-1133">Transmembrane helix</keyword>
<evidence type="ECO:0000313" key="6">
    <source>
        <dbReference type="EMBL" id="RKX65182.1"/>
    </source>
</evidence>
<feature type="transmembrane region" description="Helical" evidence="5">
    <location>
        <begin position="16"/>
        <end position="37"/>
    </location>
</feature>
<evidence type="ECO:0000256" key="5">
    <source>
        <dbReference type="SAM" id="Phobius"/>
    </source>
</evidence>
<dbReference type="GO" id="GO:0016020">
    <property type="term" value="C:membrane"/>
    <property type="evidence" value="ECO:0007669"/>
    <property type="project" value="UniProtKB-SubCell"/>
</dbReference>
<feature type="transmembrane region" description="Helical" evidence="5">
    <location>
        <begin position="242"/>
        <end position="262"/>
    </location>
</feature>
<reference evidence="6 7" key="1">
    <citation type="submission" date="2018-06" db="EMBL/GenBank/DDBJ databases">
        <title>Extensive metabolic versatility and redundancy in microbially diverse, dynamic hydrothermal sediments.</title>
        <authorList>
            <person name="Dombrowski N."/>
            <person name="Teske A."/>
            <person name="Baker B.J."/>
        </authorList>
    </citation>
    <scope>NUCLEOTIDE SEQUENCE [LARGE SCALE GENOMIC DNA]</scope>
    <source>
        <strain evidence="6">B35_G9</strain>
    </source>
</reference>
<evidence type="ECO:0008006" key="8">
    <source>
        <dbReference type="Google" id="ProtNLM"/>
    </source>
</evidence>
<evidence type="ECO:0000313" key="7">
    <source>
        <dbReference type="Proteomes" id="UP000282321"/>
    </source>
</evidence>
<dbReference type="InterPro" id="IPR000537">
    <property type="entry name" value="UbiA_prenyltransferase"/>
</dbReference>
<accession>A0A660S5W6</accession>
<name>A0A660S5W6_UNCT6</name>
<keyword evidence="4 5" id="KW-0472">Membrane</keyword>
<evidence type="ECO:0000256" key="2">
    <source>
        <dbReference type="ARBA" id="ARBA00022692"/>
    </source>
</evidence>
<comment type="caution">
    <text evidence="6">The sequence shown here is derived from an EMBL/GenBank/DDBJ whole genome shotgun (WGS) entry which is preliminary data.</text>
</comment>
<feature type="transmembrane region" description="Helical" evidence="5">
    <location>
        <begin position="175"/>
        <end position="192"/>
    </location>
</feature>
<dbReference type="GO" id="GO:0016765">
    <property type="term" value="F:transferase activity, transferring alkyl or aryl (other than methyl) groups"/>
    <property type="evidence" value="ECO:0007669"/>
    <property type="project" value="InterPro"/>
</dbReference>
<proteinExistence type="predicted"/>
<dbReference type="Pfam" id="PF01040">
    <property type="entry name" value="UbiA"/>
    <property type="match status" value="1"/>
</dbReference>
<feature type="transmembrane region" description="Helical" evidence="5">
    <location>
        <begin position="44"/>
        <end position="62"/>
    </location>
</feature>
<organism evidence="6 7">
    <name type="scientific">candidate division TA06 bacterium</name>
    <dbReference type="NCBI Taxonomy" id="2250710"/>
    <lineage>
        <taxon>Bacteria</taxon>
        <taxon>Bacteria division TA06</taxon>
    </lineage>
</organism>
<feature type="transmembrane region" description="Helical" evidence="5">
    <location>
        <begin position="274"/>
        <end position="292"/>
    </location>
</feature>
<sequence length="293" mass="34223">MYIKRLYQYQKERFPLLQYILLIFFFYYGFYGISRFFAGMKISFTTETVIGAVTVLLTFFQLRLFDEIKDNEIDSKYMPERAVPRGLITLNEIKRMLVATTIIMFVMNLFFGFNNFICFTFMEMYIFLMGKEFFIGERLKRNRLIYASLHMVAMSWIALYIIQQAIGTNQFGYKHISLIILSYIIGFVMEIARKTEAPQNEREGVDTYSKLLGYKTATILVSVLSIMVTLIMLYIFDFRNVLIILSLLAIPLIGVIVFLTKLDKKGSKILESSASLYTLSIVIFFFIKAVRLL</sequence>
<protein>
    <recommendedName>
        <fullName evidence="8">Prenyltransferase</fullName>
    </recommendedName>
</protein>
<feature type="transmembrane region" description="Helical" evidence="5">
    <location>
        <begin position="212"/>
        <end position="236"/>
    </location>
</feature>
<dbReference type="Proteomes" id="UP000282321">
    <property type="component" value="Unassembled WGS sequence"/>
</dbReference>
<keyword evidence="2 5" id="KW-0812">Transmembrane</keyword>